<evidence type="ECO:0000256" key="4">
    <source>
        <dbReference type="ARBA" id="ARBA00022452"/>
    </source>
</evidence>
<evidence type="ECO:0000256" key="5">
    <source>
        <dbReference type="ARBA" id="ARBA00022692"/>
    </source>
</evidence>
<feature type="chain" id="PRO_5012782187" evidence="11">
    <location>
        <begin position="21"/>
        <end position="393"/>
    </location>
</feature>
<dbReference type="OrthoDB" id="8982743at2"/>
<evidence type="ECO:0000256" key="10">
    <source>
        <dbReference type="ARBA" id="ARBA00023237"/>
    </source>
</evidence>
<organism evidence="13 14">
    <name type="scientific">Caballeronia sordidicola</name>
    <name type="common">Burkholderia sordidicola</name>
    <dbReference type="NCBI Taxonomy" id="196367"/>
    <lineage>
        <taxon>Bacteria</taxon>
        <taxon>Pseudomonadati</taxon>
        <taxon>Pseudomonadota</taxon>
        <taxon>Betaproteobacteria</taxon>
        <taxon>Burkholderiales</taxon>
        <taxon>Burkholderiaceae</taxon>
        <taxon>Caballeronia</taxon>
    </lineage>
</organism>
<evidence type="ECO:0000256" key="1">
    <source>
        <dbReference type="ARBA" id="ARBA00004571"/>
    </source>
</evidence>
<evidence type="ECO:0000256" key="9">
    <source>
        <dbReference type="ARBA" id="ARBA00023136"/>
    </source>
</evidence>
<dbReference type="GO" id="GO:0006811">
    <property type="term" value="P:monoatomic ion transport"/>
    <property type="evidence" value="ECO:0007669"/>
    <property type="project" value="UniProtKB-KW"/>
</dbReference>
<evidence type="ECO:0000256" key="7">
    <source>
        <dbReference type="ARBA" id="ARBA00023065"/>
    </source>
</evidence>
<comment type="subcellular location">
    <subcellularLocation>
        <location evidence="1">Cell outer membrane</location>
        <topology evidence="1">Multi-pass membrane protein</topology>
    </subcellularLocation>
</comment>
<evidence type="ECO:0000313" key="13">
    <source>
        <dbReference type="EMBL" id="OXC73166.1"/>
    </source>
</evidence>
<feature type="domain" description="Porin" evidence="12">
    <location>
        <begin position="12"/>
        <end position="355"/>
    </location>
</feature>
<dbReference type="SUPFAM" id="SSF56935">
    <property type="entry name" value="Porins"/>
    <property type="match status" value="1"/>
</dbReference>
<dbReference type="RefSeq" id="WP_089165069.1">
    <property type="nucleotide sequence ID" value="NZ_MTHB01000256.1"/>
</dbReference>
<keyword evidence="5" id="KW-0812">Transmembrane</keyword>
<keyword evidence="7" id="KW-0406">Ion transport</keyword>
<evidence type="ECO:0000256" key="6">
    <source>
        <dbReference type="ARBA" id="ARBA00022729"/>
    </source>
</evidence>
<keyword evidence="4" id="KW-1134">Transmembrane beta strand</keyword>
<keyword evidence="3" id="KW-0813">Transport</keyword>
<evidence type="ECO:0000256" key="3">
    <source>
        <dbReference type="ARBA" id="ARBA00022448"/>
    </source>
</evidence>
<dbReference type="GO" id="GO:0015288">
    <property type="term" value="F:porin activity"/>
    <property type="evidence" value="ECO:0007669"/>
    <property type="project" value="UniProtKB-KW"/>
</dbReference>
<comment type="caution">
    <text evidence="13">The sequence shown here is derived from an EMBL/GenBank/DDBJ whole genome shotgun (WGS) entry which is preliminary data.</text>
</comment>
<keyword evidence="8" id="KW-0626">Porin</keyword>
<dbReference type="EMBL" id="MTHB01000256">
    <property type="protein sequence ID" value="OXC73166.1"/>
    <property type="molecule type" value="Genomic_DNA"/>
</dbReference>
<evidence type="ECO:0000256" key="11">
    <source>
        <dbReference type="SAM" id="SignalP"/>
    </source>
</evidence>
<keyword evidence="6 11" id="KW-0732">Signal</keyword>
<dbReference type="GO" id="GO:0046930">
    <property type="term" value="C:pore complex"/>
    <property type="evidence" value="ECO:0007669"/>
    <property type="project" value="UniProtKB-KW"/>
</dbReference>
<dbReference type="CDD" id="cd00342">
    <property type="entry name" value="gram_neg_porins"/>
    <property type="match status" value="1"/>
</dbReference>
<dbReference type="InterPro" id="IPR033900">
    <property type="entry name" value="Gram_neg_porin_domain"/>
</dbReference>
<reference evidence="14" key="1">
    <citation type="submission" date="2017-01" db="EMBL/GenBank/DDBJ databases">
        <title>Genome Analysis of Deinococcus marmoris KOPRI26562.</title>
        <authorList>
            <person name="Kim J.H."/>
            <person name="Oh H.-M."/>
        </authorList>
    </citation>
    <scope>NUCLEOTIDE SEQUENCE [LARGE SCALE GENOMIC DNA]</scope>
    <source>
        <strain evidence="14">PAMC 26633</strain>
    </source>
</reference>
<dbReference type="GO" id="GO:0009279">
    <property type="term" value="C:cell outer membrane"/>
    <property type="evidence" value="ECO:0007669"/>
    <property type="project" value="UniProtKB-SubCell"/>
</dbReference>
<accession>A0A226WPQ2</accession>
<sequence>MKYTILTVCSMGLMCATAHAQTSVTLYGVVDAGIAYSSNSNGARQYYMNSANAGGNRWGLIGSEDLGGGLTAVFNLEAGFSSTTGAIGQGGTEFGRNAIVGISSSKYGTVTLGRQSESQYDFLFRYSAGGWWATPGSGYASHPGDLDNLDNFNRVNNSVKFKSISYGGLTVGGIYGFGNKAGDVTQNQIWSLAAAYAFGPFSLAAGYYNARDPNYSAFGNQANGSTVSTNITNLAIAGYASARTQQIIAAGGQYIAGPVTLSLLYTNAQFKDVGSVAVQGLSATQQAFRGTAVFNSYEAGLQYQLTPALALGVAYWYTHNGNLSGLGTAHYEQIDVGADYSLSKRTDVYAYGVYERAGGTDSTGAPARAAITFASPSSSNAQTIAIVGMRHRF</sequence>
<dbReference type="InterPro" id="IPR050298">
    <property type="entry name" value="Gram-neg_bact_OMP"/>
</dbReference>
<keyword evidence="9" id="KW-0472">Membrane</keyword>
<comment type="subunit">
    <text evidence="2">Homotrimer.</text>
</comment>
<protein>
    <submittedName>
        <fullName evidence="13">Outer membrane protein (Porin)</fullName>
    </submittedName>
</protein>
<dbReference type="Gene3D" id="2.40.160.10">
    <property type="entry name" value="Porin"/>
    <property type="match status" value="1"/>
</dbReference>
<dbReference type="PANTHER" id="PTHR34501:SF9">
    <property type="entry name" value="MAJOR OUTER MEMBRANE PROTEIN P.IA"/>
    <property type="match status" value="1"/>
</dbReference>
<evidence type="ECO:0000259" key="12">
    <source>
        <dbReference type="Pfam" id="PF13609"/>
    </source>
</evidence>
<proteinExistence type="predicted"/>
<dbReference type="Proteomes" id="UP000214720">
    <property type="component" value="Unassembled WGS sequence"/>
</dbReference>
<name>A0A226WPQ2_CABSO</name>
<dbReference type="InterPro" id="IPR023614">
    <property type="entry name" value="Porin_dom_sf"/>
</dbReference>
<feature type="signal peptide" evidence="11">
    <location>
        <begin position="1"/>
        <end position="20"/>
    </location>
</feature>
<dbReference type="AlphaFoldDB" id="A0A226WPQ2"/>
<dbReference type="InterPro" id="IPR002299">
    <property type="entry name" value="Porin_Neis"/>
</dbReference>
<evidence type="ECO:0000313" key="14">
    <source>
        <dbReference type="Proteomes" id="UP000214720"/>
    </source>
</evidence>
<evidence type="ECO:0000256" key="2">
    <source>
        <dbReference type="ARBA" id="ARBA00011233"/>
    </source>
</evidence>
<gene>
    <name evidence="13" type="ORF">BSU04_38135</name>
</gene>
<dbReference type="PRINTS" id="PR00184">
    <property type="entry name" value="NEISSPPORIN"/>
</dbReference>
<dbReference type="PANTHER" id="PTHR34501">
    <property type="entry name" value="PROTEIN YDDL-RELATED"/>
    <property type="match status" value="1"/>
</dbReference>
<keyword evidence="10" id="KW-0998">Cell outer membrane</keyword>
<evidence type="ECO:0000256" key="8">
    <source>
        <dbReference type="ARBA" id="ARBA00023114"/>
    </source>
</evidence>
<dbReference type="Pfam" id="PF13609">
    <property type="entry name" value="Porin_4"/>
    <property type="match status" value="1"/>
</dbReference>